<comment type="caution">
    <text evidence="2">The sequence shown here is derived from an EMBL/GenBank/DDBJ whole genome shotgun (WGS) entry which is preliminary data.</text>
</comment>
<reference evidence="2" key="2">
    <citation type="submission" date="2017-10" db="EMBL/GenBank/DDBJ databases">
        <title>Ladona fulva Genome sequencing and assembly.</title>
        <authorList>
            <person name="Murali S."/>
            <person name="Richards S."/>
            <person name="Bandaranaike D."/>
            <person name="Bellair M."/>
            <person name="Blankenburg K."/>
            <person name="Chao H."/>
            <person name="Dinh H."/>
            <person name="Doddapaneni H."/>
            <person name="Dugan-Rocha S."/>
            <person name="Elkadiri S."/>
            <person name="Gnanaolivu R."/>
            <person name="Hernandez B."/>
            <person name="Skinner E."/>
            <person name="Javaid M."/>
            <person name="Lee S."/>
            <person name="Li M."/>
            <person name="Ming W."/>
            <person name="Munidasa M."/>
            <person name="Muniz J."/>
            <person name="Nguyen L."/>
            <person name="Hughes D."/>
            <person name="Osuji N."/>
            <person name="Pu L.-L."/>
            <person name="Puazo M."/>
            <person name="Qu C."/>
            <person name="Quiroz J."/>
            <person name="Raj R."/>
            <person name="Weissenberger G."/>
            <person name="Xin Y."/>
            <person name="Zou X."/>
            <person name="Han Y."/>
            <person name="Worley K."/>
            <person name="Muzny D."/>
            <person name="Gibbs R."/>
        </authorList>
    </citation>
    <scope>NUCLEOTIDE SEQUENCE</scope>
    <source>
        <strain evidence="2">Sampled in the wild</strain>
    </source>
</reference>
<feature type="domain" description="C-type lectin" evidence="1">
    <location>
        <begin position="22"/>
        <end position="78"/>
    </location>
</feature>
<dbReference type="AlphaFoldDB" id="A0A8K0P964"/>
<dbReference type="InterPro" id="IPR016187">
    <property type="entry name" value="CTDL_fold"/>
</dbReference>
<sequence>MLRGYEYFPGVGYYKFHSEGTHSFWDAKSICENEGGYLAIPNSQKEMNVYNQIYRRFSHVYNYAYLGFHDVHEEGRFVTIFGLLFIQWGDQLGTNAKTANKRSIGLQGCSK</sequence>
<feature type="non-terminal residue" evidence="2">
    <location>
        <position position="111"/>
    </location>
</feature>
<dbReference type="EMBL" id="KZ309047">
    <property type="protein sequence ID" value="KAG8236598.1"/>
    <property type="molecule type" value="Genomic_DNA"/>
</dbReference>
<organism evidence="2 3">
    <name type="scientific">Ladona fulva</name>
    <name type="common">Scarce chaser dragonfly</name>
    <name type="synonym">Libellula fulva</name>
    <dbReference type="NCBI Taxonomy" id="123851"/>
    <lineage>
        <taxon>Eukaryota</taxon>
        <taxon>Metazoa</taxon>
        <taxon>Ecdysozoa</taxon>
        <taxon>Arthropoda</taxon>
        <taxon>Hexapoda</taxon>
        <taxon>Insecta</taxon>
        <taxon>Pterygota</taxon>
        <taxon>Palaeoptera</taxon>
        <taxon>Odonata</taxon>
        <taxon>Epiprocta</taxon>
        <taxon>Anisoptera</taxon>
        <taxon>Libelluloidea</taxon>
        <taxon>Libellulidae</taxon>
        <taxon>Ladona</taxon>
    </lineage>
</organism>
<evidence type="ECO:0000259" key="1">
    <source>
        <dbReference type="Pfam" id="PF00059"/>
    </source>
</evidence>
<dbReference type="CDD" id="cd00037">
    <property type="entry name" value="CLECT"/>
    <property type="match status" value="1"/>
</dbReference>
<keyword evidence="3" id="KW-1185">Reference proteome</keyword>
<dbReference type="SUPFAM" id="SSF56436">
    <property type="entry name" value="C-type lectin-like"/>
    <property type="match status" value="1"/>
</dbReference>
<dbReference type="Proteomes" id="UP000792457">
    <property type="component" value="Unassembled WGS sequence"/>
</dbReference>
<dbReference type="Pfam" id="PF00059">
    <property type="entry name" value="Lectin_C"/>
    <property type="match status" value="1"/>
</dbReference>
<proteinExistence type="predicted"/>
<accession>A0A8K0P964</accession>
<name>A0A8K0P964_LADFU</name>
<dbReference type="Gene3D" id="3.10.100.10">
    <property type="entry name" value="Mannose-Binding Protein A, subunit A"/>
    <property type="match status" value="1"/>
</dbReference>
<dbReference type="InterPro" id="IPR016186">
    <property type="entry name" value="C-type_lectin-like/link_sf"/>
</dbReference>
<protein>
    <recommendedName>
        <fullName evidence="1">C-type lectin domain-containing protein</fullName>
    </recommendedName>
</protein>
<gene>
    <name evidence="2" type="ORF">J437_LFUL016950</name>
</gene>
<evidence type="ECO:0000313" key="3">
    <source>
        <dbReference type="Proteomes" id="UP000792457"/>
    </source>
</evidence>
<dbReference type="OrthoDB" id="7357196at2759"/>
<dbReference type="InterPro" id="IPR001304">
    <property type="entry name" value="C-type_lectin-like"/>
</dbReference>
<evidence type="ECO:0000313" key="2">
    <source>
        <dbReference type="EMBL" id="KAG8236598.1"/>
    </source>
</evidence>
<reference evidence="2" key="1">
    <citation type="submission" date="2013-04" db="EMBL/GenBank/DDBJ databases">
        <authorList>
            <person name="Qu J."/>
            <person name="Murali S.C."/>
            <person name="Bandaranaike D."/>
            <person name="Bellair M."/>
            <person name="Blankenburg K."/>
            <person name="Chao H."/>
            <person name="Dinh H."/>
            <person name="Doddapaneni H."/>
            <person name="Downs B."/>
            <person name="Dugan-Rocha S."/>
            <person name="Elkadiri S."/>
            <person name="Gnanaolivu R.D."/>
            <person name="Hernandez B."/>
            <person name="Javaid M."/>
            <person name="Jayaseelan J.C."/>
            <person name="Lee S."/>
            <person name="Li M."/>
            <person name="Ming W."/>
            <person name="Munidasa M."/>
            <person name="Muniz J."/>
            <person name="Nguyen L."/>
            <person name="Ongeri F."/>
            <person name="Osuji N."/>
            <person name="Pu L.-L."/>
            <person name="Puazo M."/>
            <person name="Qu C."/>
            <person name="Quiroz J."/>
            <person name="Raj R."/>
            <person name="Weissenberger G."/>
            <person name="Xin Y."/>
            <person name="Zou X."/>
            <person name="Han Y."/>
            <person name="Richards S."/>
            <person name="Worley K."/>
            <person name="Muzny D."/>
            <person name="Gibbs R."/>
        </authorList>
    </citation>
    <scope>NUCLEOTIDE SEQUENCE</scope>
    <source>
        <strain evidence="2">Sampled in the wild</strain>
    </source>
</reference>